<gene>
    <name evidence="1" type="ORF">LYSBPC_19120</name>
</gene>
<sequence length="264" mass="30761">MNIIKTNGFNVENAVSLRNHSLNKGEELKKIEEQAKEIIKNNPAVKFENDTSVSSPKLTVVDSGDIAPFEFINDIEELSSDEKDRIMKLIQESIKKPGAWAGDYYKMTRAQTGMQLQLITERLIPDKYKEQMGQAIQQYQEESYNYELKIQEALYRNVQKSPILRSKSKSFDEIKSFVNEQEKTIKGFYNELDLSNPAKFTESFEKMLANFKNHQQNLYNDSDKLLQGFQEELRTKWNDFISNFQEMQSFKLPTAQSPKYNFSV</sequence>
<reference evidence="1" key="1">
    <citation type="submission" date="2022-08" db="EMBL/GenBank/DDBJ databases">
        <title>Draft genome sequence of Lysinibacillus sp. strain KH24.</title>
        <authorList>
            <person name="Kanbe H."/>
            <person name="Itoh H."/>
        </authorList>
    </citation>
    <scope>NUCLEOTIDE SEQUENCE</scope>
    <source>
        <strain evidence="1">KH24</strain>
    </source>
</reference>
<evidence type="ECO:0000313" key="2">
    <source>
        <dbReference type="Proteomes" id="UP001065593"/>
    </source>
</evidence>
<name>A0ABQ5NK89_9BACI</name>
<dbReference type="RefSeq" id="WP_264988541.1">
    <property type="nucleotide sequence ID" value="NZ_BRZA01000002.1"/>
</dbReference>
<organism evidence="1 2">
    <name type="scientific">Lysinibacillus piscis</name>
    <dbReference type="NCBI Taxonomy" id="2518931"/>
    <lineage>
        <taxon>Bacteria</taxon>
        <taxon>Bacillati</taxon>
        <taxon>Bacillota</taxon>
        <taxon>Bacilli</taxon>
        <taxon>Bacillales</taxon>
        <taxon>Bacillaceae</taxon>
        <taxon>Lysinibacillus</taxon>
    </lineage>
</organism>
<proteinExistence type="predicted"/>
<keyword evidence="2" id="KW-1185">Reference proteome</keyword>
<protein>
    <submittedName>
        <fullName evidence="1">Uncharacterized protein</fullName>
    </submittedName>
</protein>
<dbReference type="Proteomes" id="UP001065593">
    <property type="component" value="Unassembled WGS sequence"/>
</dbReference>
<evidence type="ECO:0000313" key="1">
    <source>
        <dbReference type="EMBL" id="GLC88785.1"/>
    </source>
</evidence>
<dbReference type="EMBL" id="BRZA01000002">
    <property type="protein sequence ID" value="GLC88785.1"/>
    <property type="molecule type" value="Genomic_DNA"/>
</dbReference>
<accession>A0ABQ5NK89</accession>
<comment type="caution">
    <text evidence="1">The sequence shown here is derived from an EMBL/GenBank/DDBJ whole genome shotgun (WGS) entry which is preliminary data.</text>
</comment>